<reference evidence="22 23" key="1">
    <citation type="submission" date="2019-02" db="EMBL/GenBank/DDBJ databases">
        <title>Genome sequencing of the rare red list fungi Hericium alpestre (H. flagellum).</title>
        <authorList>
            <person name="Buettner E."/>
            <person name="Kellner H."/>
        </authorList>
    </citation>
    <scope>NUCLEOTIDE SEQUENCE [LARGE SCALE GENOMIC DNA]</scope>
    <source>
        <strain evidence="22 23">DSM 108284</strain>
    </source>
</reference>
<dbReference type="Pfam" id="PF14701">
    <property type="entry name" value="hDGE_amylase"/>
    <property type="match status" value="1"/>
</dbReference>
<evidence type="ECO:0000256" key="12">
    <source>
        <dbReference type="ARBA" id="ARBA00023056"/>
    </source>
</evidence>
<dbReference type="GO" id="GO:0005737">
    <property type="term" value="C:cytoplasm"/>
    <property type="evidence" value="ECO:0007669"/>
    <property type="project" value="UniProtKB-SubCell"/>
</dbReference>
<evidence type="ECO:0000259" key="19">
    <source>
        <dbReference type="Pfam" id="PF14699"/>
    </source>
</evidence>
<dbReference type="GO" id="GO:0005980">
    <property type="term" value="P:glycogen catabolic process"/>
    <property type="evidence" value="ECO:0007669"/>
    <property type="project" value="InterPro"/>
</dbReference>
<dbReference type="CDD" id="cd11327">
    <property type="entry name" value="AmyAc_Glg_debranch_2"/>
    <property type="match status" value="1"/>
</dbReference>
<evidence type="ECO:0000313" key="23">
    <source>
        <dbReference type="Proteomes" id="UP000298061"/>
    </source>
</evidence>
<comment type="subcellular location">
    <subcellularLocation>
        <location evidence="4">Cytoplasm</location>
    </subcellularLocation>
</comment>
<protein>
    <recommendedName>
        <fullName evidence="7">Glycogen debranching enzyme</fullName>
        <ecNumber evidence="5">2.4.1.25</ecNumber>
        <ecNumber evidence="6">3.2.1.33</ecNumber>
    </recommendedName>
    <alternativeName>
        <fullName evidence="16">Glycogen debrancher</fullName>
    </alternativeName>
</protein>
<dbReference type="FunFam" id="1.50.10.10:FF:000039">
    <property type="entry name" value="Glycogen debranching enzyme Gdb1, putative"/>
    <property type="match status" value="1"/>
</dbReference>
<dbReference type="PANTHER" id="PTHR10569:SF2">
    <property type="entry name" value="GLYCOGEN DEBRANCHING ENZYME"/>
    <property type="match status" value="1"/>
</dbReference>
<dbReference type="Gene3D" id="3.20.20.80">
    <property type="entry name" value="Glycosidases"/>
    <property type="match status" value="2"/>
</dbReference>
<dbReference type="Pfam" id="PF14702">
    <property type="entry name" value="hGDE_central"/>
    <property type="match status" value="1"/>
</dbReference>
<dbReference type="GO" id="GO:0004135">
    <property type="term" value="F:amylo-alpha-1,6-glucosidase activity"/>
    <property type="evidence" value="ECO:0007669"/>
    <property type="project" value="UniProtKB-EC"/>
</dbReference>
<evidence type="ECO:0000256" key="5">
    <source>
        <dbReference type="ARBA" id="ARBA00012560"/>
    </source>
</evidence>
<name>A0A4Y9ZR33_9AGAM</name>
<dbReference type="PANTHER" id="PTHR10569">
    <property type="entry name" value="GLYCOGEN DEBRANCHING ENZYME"/>
    <property type="match status" value="1"/>
</dbReference>
<evidence type="ECO:0000256" key="2">
    <source>
        <dbReference type="ARBA" id="ARBA00000927"/>
    </source>
</evidence>
<dbReference type="STRING" id="135208.A0A4Y9ZR33"/>
<keyword evidence="23" id="KW-1185">Reference proteome</keyword>
<evidence type="ECO:0000256" key="11">
    <source>
        <dbReference type="ARBA" id="ARBA00022801"/>
    </source>
</evidence>
<evidence type="ECO:0000259" key="18">
    <source>
        <dbReference type="Pfam" id="PF06202"/>
    </source>
</evidence>
<keyword evidence="14" id="KW-0326">Glycosidase</keyword>
<dbReference type="InterPro" id="IPR010401">
    <property type="entry name" value="AGL/Gdb1"/>
</dbReference>
<keyword evidence="11" id="KW-0378">Hydrolase</keyword>
<dbReference type="GO" id="GO:0004134">
    <property type="term" value="F:4-alpha-glucanotransferase activity"/>
    <property type="evidence" value="ECO:0007669"/>
    <property type="project" value="UniProtKB-EC"/>
</dbReference>
<evidence type="ECO:0000259" key="20">
    <source>
        <dbReference type="Pfam" id="PF14701"/>
    </source>
</evidence>
<evidence type="ECO:0000256" key="6">
    <source>
        <dbReference type="ARBA" id="ARBA00012778"/>
    </source>
</evidence>
<dbReference type="EC" id="3.2.1.33" evidence="6"/>
<comment type="catalytic activity">
    <reaction evidence="2">
        <text>Hydrolysis of (1-&gt;6)-alpha-D-glucosidic branch linkages in glycogen phosphorylase limit dextrin.</text>
        <dbReference type="EC" id="3.2.1.33"/>
    </reaction>
</comment>
<evidence type="ECO:0000256" key="9">
    <source>
        <dbReference type="ARBA" id="ARBA00022676"/>
    </source>
</evidence>
<dbReference type="InterPro" id="IPR032790">
    <property type="entry name" value="GDE_C"/>
</dbReference>
<keyword evidence="12" id="KW-0320">Glycogen biosynthesis</keyword>
<dbReference type="InterPro" id="IPR029436">
    <property type="entry name" value="AGL_euk_N"/>
</dbReference>
<keyword evidence="13" id="KW-0511">Multifunctional enzyme</keyword>
<comment type="function">
    <text evidence="3">Multifunctional enzyme acting as 1,4-alpha-D-glucan:1,4-alpha-D-glucan 4-alpha-D-glycosyltransferase and amylo-1,6-glucosidase in glycogen degradation.</text>
</comment>
<dbReference type="InterPro" id="IPR017853">
    <property type="entry name" value="GH"/>
</dbReference>
<evidence type="ECO:0000256" key="3">
    <source>
        <dbReference type="ARBA" id="ARBA00003530"/>
    </source>
</evidence>
<dbReference type="InterPro" id="IPR032792">
    <property type="entry name" value="AGL_glucanoTrfase"/>
</dbReference>
<evidence type="ECO:0000256" key="7">
    <source>
        <dbReference type="ARBA" id="ARBA00020723"/>
    </source>
</evidence>
<keyword evidence="9" id="KW-0328">Glycosyltransferase</keyword>
<proteinExistence type="inferred from homology"/>
<evidence type="ECO:0000256" key="14">
    <source>
        <dbReference type="ARBA" id="ARBA00023295"/>
    </source>
</evidence>
<feature type="domain" description="Glycogen debranching enzyme central" evidence="21">
    <location>
        <begin position="792"/>
        <end position="1034"/>
    </location>
</feature>
<feature type="domain" description="Glycogen debranching enzyme C-terminal" evidence="18">
    <location>
        <begin position="1123"/>
        <end position="1581"/>
    </location>
</feature>
<evidence type="ECO:0000256" key="1">
    <source>
        <dbReference type="ARBA" id="ARBA00000439"/>
    </source>
</evidence>
<dbReference type="SUPFAM" id="SSF48208">
    <property type="entry name" value="Six-hairpin glycosidases"/>
    <property type="match status" value="1"/>
</dbReference>
<feature type="region of interest" description="Disordered" evidence="17">
    <location>
        <begin position="1472"/>
        <end position="1498"/>
    </location>
</feature>
<comment type="catalytic activity">
    <reaction evidence="1">
        <text>Transfers a segment of a (1-&gt;4)-alpha-D-glucan to a new position in an acceptor, which may be glucose or a (1-&gt;4)-alpha-D-glucan.</text>
        <dbReference type="EC" id="2.4.1.25"/>
    </reaction>
</comment>
<evidence type="ECO:0000259" key="21">
    <source>
        <dbReference type="Pfam" id="PF14702"/>
    </source>
</evidence>
<evidence type="ECO:0000256" key="10">
    <source>
        <dbReference type="ARBA" id="ARBA00022679"/>
    </source>
</evidence>
<dbReference type="EC" id="2.4.1.25" evidence="5"/>
<dbReference type="Proteomes" id="UP000298061">
    <property type="component" value="Unassembled WGS sequence"/>
</dbReference>
<keyword evidence="8" id="KW-0963">Cytoplasm</keyword>
<dbReference type="Gene3D" id="1.50.10.10">
    <property type="match status" value="1"/>
</dbReference>
<evidence type="ECO:0000256" key="17">
    <source>
        <dbReference type="SAM" id="MobiDB-lite"/>
    </source>
</evidence>
<evidence type="ECO:0000256" key="13">
    <source>
        <dbReference type="ARBA" id="ARBA00023268"/>
    </source>
</evidence>
<dbReference type="Pfam" id="PF14699">
    <property type="entry name" value="hGDE_N"/>
    <property type="match status" value="1"/>
</dbReference>
<dbReference type="InterPro" id="IPR032788">
    <property type="entry name" value="AGL_central"/>
</dbReference>
<accession>A0A4Y9ZR33</accession>
<evidence type="ECO:0000256" key="8">
    <source>
        <dbReference type="ARBA" id="ARBA00022490"/>
    </source>
</evidence>
<comment type="similarity">
    <text evidence="15">Belongs to the glycogen debranching enzyme family.</text>
</comment>
<dbReference type="InterPro" id="IPR008928">
    <property type="entry name" value="6-hairpin_glycosidase_sf"/>
</dbReference>
<dbReference type="OrthoDB" id="10248904at2759"/>
<dbReference type="SUPFAM" id="SSF51445">
    <property type="entry name" value="(Trans)glycosidases"/>
    <property type="match status" value="1"/>
</dbReference>
<gene>
    <name evidence="22" type="ORF">EWM64_g6668</name>
</gene>
<feature type="domain" description="Eukaryotic glycogen debranching enzyme N-terminal" evidence="19">
    <location>
        <begin position="96"/>
        <end position="162"/>
    </location>
</feature>
<keyword evidence="10" id="KW-0808">Transferase</keyword>
<dbReference type="InterPro" id="IPR012341">
    <property type="entry name" value="6hp_glycosidase-like_sf"/>
</dbReference>
<organism evidence="22 23">
    <name type="scientific">Hericium alpestre</name>
    <dbReference type="NCBI Taxonomy" id="135208"/>
    <lineage>
        <taxon>Eukaryota</taxon>
        <taxon>Fungi</taxon>
        <taxon>Dikarya</taxon>
        <taxon>Basidiomycota</taxon>
        <taxon>Agaricomycotina</taxon>
        <taxon>Agaricomycetes</taxon>
        <taxon>Russulales</taxon>
        <taxon>Hericiaceae</taxon>
        <taxon>Hericium</taxon>
    </lineage>
</organism>
<sequence length="1593" mass="176609">MAKGDKFMSKAKKAKDLVGNITIPVNDFGSHSAGASPTSGTTVKTPADEGIEFFESDIKKGEPPIRVYELPLEADGGPSKDRAYIRLPPAYTPYVLRVSLEAGTPPARNGVFKTNFPLDGGVFDRSRFAERRLPTDFSKPIQIDLPISHAGAFAYWIEYDDPCLKTKARTPILSADLKPLPPSENGAALLSNYTHLPLSGVSVLSIISKWMGPMSKWPAFFEEASHRGYNTLHWTPLQERGISDSPYSIKDQLKYDPRNFDNQEDVQQDGGVQKMEEMLRLASHEYGLLSITDVVLNHTADNSEWLQKHPEAGFSPANSPHLLPALELDDAIIEFSASLASRGLPTVVRSTEDLTSLMTGLREYLKDFNFWQYYVLDPKEEREGVQKAISEGQSKKWEGPDLQSKSSAEVADILRSHEGGKTIQGLATYAKRFGVHVDPTVAAGIVQAAQFDSDAAEAWSKVVEVLNVPLYREWEDDTNIAMEHIHNRVKYTRLDEHGPKLGEISKKSPLVESYFVRVPGAEKDPHKFSLAVNGWMWNADPLSNFALLPSKAYFQRTVISWGDCVKLNYGRSREDSPFLWDHMTKYVCSLAHAFAGFRLDNCHSTPLHVGTYLLDAARAVNPDLYVVAELFTGSEEMDTIFVSRLGINSLIREAGNAWDPKEFSRIVWRDGLGKPIGSMDGVCLSSNSWIESPTASGKGPIRPCVISPLNGSLPHALLYDQTHDNETTSNKRSPEDCLSTAGIVAFAWCGTGSVKGFDEVYPKLLELVTEKRAYELVGLGPEDEGDKYTTSGIAKVKRILNNLHREMVLGGFEEGHVHQENDYLVLHRVQPNSQKGYLLVAHTAFGYTKGSKDRGSIEPVKLRRSKAKFIFGASTEFAPYIDDPTTIKGTPSKLIPISPVIPQEGSDGDGSYSDIVVPDYFPPGSIMIFETQLQDLDATLDTFCSSGAEVAFKDLDLVDLNIVLFRSDGEELDATRGESGAYNITTGLGKLTYCGLQGFMHPLRPVMAHNDLGHPICEHLRAGTWALDYIYARLLKQATDRPNLAKAAEWFLERFDRVKASVPPSLRPKYFALVISAAYKAARRAAIEQCSDFVASGHSFTHDLALVAVQMHGLVLSASLDPAKPTPSLAAGLPHFASGWARCWGRDVFISLRGLFLTTGNFEFAKRHILAFASTLKHGLIPNLLDSVRNPRYNSRDSPWWMLQNIQDYVAKAPEGLAILSEVVKRRFPKDDTWVPWNDPRAYAESSTLAEIVQEILQRHASGISFHEHNAGPNLDMQMRDEGFKIDIKVDWTTGLVHGGNAYNCGTWMDKMGESVKAGTKGLPGTPRDGAPVEITGLVKSTLRWLAELSAKGKFPFKGVEADIDGKRRLVSYKDWNDLIQQSFEKAYYVPIDPTEDSKYFITSSLVNRRGIYKDVFGSGPGREWSDYQFRANFPIAMTVAPELFEPVHALGALELADKVLRAPLGMKTLDPSDQQYRPYYDNANDSDDPATAKGRNYHQGPEWGWPLGFFLRAYLHFDTAVGAGKDNAIVTLHHVHDALLPMRAHIRSDTWAGLPELTNKDGAFCFDSCPTQAWSASTVLDCLEDVHNLSVA</sequence>
<comment type="caution">
    <text evidence="22">The sequence shown here is derived from an EMBL/GenBank/DDBJ whole genome shotgun (WGS) entry which is preliminary data.</text>
</comment>
<dbReference type="EMBL" id="SFCI01000939">
    <property type="protein sequence ID" value="TFY77346.1"/>
    <property type="molecule type" value="Genomic_DNA"/>
</dbReference>
<evidence type="ECO:0000256" key="4">
    <source>
        <dbReference type="ARBA" id="ARBA00004496"/>
    </source>
</evidence>
<dbReference type="GO" id="GO:0005978">
    <property type="term" value="P:glycogen biosynthetic process"/>
    <property type="evidence" value="ECO:0007669"/>
    <property type="project" value="UniProtKB-KW"/>
</dbReference>
<feature type="domain" description="Glycogen debranching enzyme glucanotransferase" evidence="20">
    <location>
        <begin position="195"/>
        <end position="625"/>
    </location>
</feature>
<evidence type="ECO:0000313" key="22">
    <source>
        <dbReference type="EMBL" id="TFY77346.1"/>
    </source>
</evidence>
<dbReference type="Pfam" id="PF06202">
    <property type="entry name" value="GDE_C"/>
    <property type="match status" value="1"/>
</dbReference>
<evidence type="ECO:0000256" key="15">
    <source>
        <dbReference type="ARBA" id="ARBA00025780"/>
    </source>
</evidence>
<evidence type="ECO:0000256" key="16">
    <source>
        <dbReference type="ARBA" id="ARBA00031477"/>
    </source>
</evidence>